<name>A0A2U1JWS0_9BACI</name>
<keyword evidence="2" id="KW-1185">Reference proteome</keyword>
<evidence type="ECO:0000313" key="2">
    <source>
        <dbReference type="Proteomes" id="UP000245998"/>
    </source>
</evidence>
<accession>A0A2U1JWS0</accession>
<organism evidence="1 2">
    <name type="scientific">Pueribacillus theae</name>
    <dbReference type="NCBI Taxonomy" id="2171751"/>
    <lineage>
        <taxon>Bacteria</taxon>
        <taxon>Bacillati</taxon>
        <taxon>Bacillota</taxon>
        <taxon>Bacilli</taxon>
        <taxon>Bacillales</taxon>
        <taxon>Bacillaceae</taxon>
        <taxon>Pueribacillus</taxon>
    </lineage>
</organism>
<proteinExistence type="predicted"/>
<dbReference type="OrthoDB" id="2721244at2"/>
<evidence type="ECO:0000313" key="1">
    <source>
        <dbReference type="EMBL" id="PWA09268.1"/>
    </source>
</evidence>
<sequence length="100" mass="11739">MNNNSNEGYTLFRPVGIKIEYPLVDLRNKQVTGTVSYNDKIYMTVIVDLNFESVEVEGSVEELKEISMNEESHIRMFKTEAKFFVENNISNPKEYFEQFK</sequence>
<reference evidence="1 2" key="1">
    <citation type="submission" date="2018-04" db="EMBL/GenBank/DDBJ databases">
        <title>Camelliibacillus theae gen. nov., sp. nov., isolated from Pu'er tea.</title>
        <authorList>
            <person name="Niu L."/>
        </authorList>
    </citation>
    <scope>NUCLEOTIDE SEQUENCE [LARGE SCALE GENOMIC DNA]</scope>
    <source>
        <strain evidence="1 2">T8</strain>
    </source>
</reference>
<protein>
    <submittedName>
        <fullName evidence="1">Uncharacterized protein</fullName>
    </submittedName>
</protein>
<dbReference type="Proteomes" id="UP000245998">
    <property type="component" value="Unassembled WGS sequence"/>
</dbReference>
<comment type="caution">
    <text evidence="1">The sequence shown here is derived from an EMBL/GenBank/DDBJ whole genome shotgun (WGS) entry which is preliminary data.</text>
</comment>
<dbReference type="AlphaFoldDB" id="A0A2U1JWS0"/>
<dbReference type="EMBL" id="QCZG01000030">
    <property type="protein sequence ID" value="PWA09268.1"/>
    <property type="molecule type" value="Genomic_DNA"/>
</dbReference>
<gene>
    <name evidence="1" type="ORF">DCC39_13290</name>
</gene>